<dbReference type="SMART" id="SM00138">
    <property type="entry name" value="MeTrc"/>
    <property type="match status" value="1"/>
</dbReference>
<dbReference type="SMART" id="SM00448">
    <property type="entry name" value="REC"/>
    <property type="match status" value="2"/>
</dbReference>
<dbReference type="InterPro" id="IPR016032">
    <property type="entry name" value="Sig_transdc_resp-reg_C-effctor"/>
</dbReference>
<dbReference type="InterPro" id="IPR029063">
    <property type="entry name" value="SAM-dependent_MTases_sf"/>
</dbReference>
<dbReference type="Pfam" id="PF01739">
    <property type="entry name" value="CheR"/>
    <property type="match status" value="1"/>
</dbReference>
<dbReference type="InterPro" id="IPR003661">
    <property type="entry name" value="HisK_dim/P_dom"/>
</dbReference>
<dbReference type="PROSITE" id="PS50109">
    <property type="entry name" value="HIS_KIN"/>
    <property type="match status" value="1"/>
</dbReference>
<dbReference type="Gene3D" id="1.10.10.10">
    <property type="entry name" value="Winged helix-like DNA-binding domain superfamily/Winged helix DNA-binding domain"/>
    <property type="match status" value="1"/>
</dbReference>
<dbReference type="InterPro" id="IPR005467">
    <property type="entry name" value="His_kinase_dom"/>
</dbReference>
<dbReference type="Pfam" id="PF00512">
    <property type="entry name" value="HisKA"/>
    <property type="match status" value="1"/>
</dbReference>
<dbReference type="InterPro" id="IPR036388">
    <property type="entry name" value="WH-like_DNA-bd_sf"/>
</dbReference>
<dbReference type="InterPro" id="IPR050903">
    <property type="entry name" value="Bact_Chemotaxis_MeTrfase"/>
</dbReference>
<dbReference type="Proteomes" id="UP000996601">
    <property type="component" value="Unassembled WGS sequence"/>
</dbReference>
<evidence type="ECO:0000256" key="2">
    <source>
        <dbReference type="ARBA" id="ARBA00012438"/>
    </source>
</evidence>
<dbReference type="InterPro" id="IPR022642">
    <property type="entry name" value="CheR_C"/>
</dbReference>
<evidence type="ECO:0000256" key="5">
    <source>
        <dbReference type="PROSITE-ProRule" id="PRU00050"/>
    </source>
</evidence>
<gene>
    <name evidence="14" type="ORF">GB927_020020</name>
</gene>
<dbReference type="SUPFAM" id="SSF47384">
    <property type="entry name" value="Homodimeric domain of signal transducing histidine kinase"/>
    <property type="match status" value="1"/>
</dbReference>
<dbReference type="InterPro" id="IPR036097">
    <property type="entry name" value="HisK_dim/P_sf"/>
</dbReference>
<feature type="domain" description="Response regulatory" evidence="10">
    <location>
        <begin position="1101"/>
        <end position="1218"/>
    </location>
</feature>
<feature type="domain" description="CheB-type methylesterase" evidence="12">
    <location>
        <begin position="19"/>
        <end position="201"/>
    </location>
</feature>
<dbReference type="SUPFAM" id="SSF52172">
    <property type="entry name" value="CheY-like"/>
    <property type="match status" value="2"/>
</dbReference>
<reference evidence="14" key="1">
    <citation type="submission" date="2021-07" db="EMBL/GenBank/DDBJ databases">
        <title>Shinella sp. nov., a novel member of the genus Shinella from water.</title>
        <authorList>
            <person name="Deng Y."/>
        </authorList>
    </citation>
    <scope>NUCLEOTIDE SEQUENCE</scope>
    <source>
        <strain evidence="14">CPCC 100929</strain>
    </source>
</reference>
<keyword evidence="5" id="KW-0378">Hydrolase</keyword>
<dbReference type="Pfam" id="PF00072">
    <property type="entry name" value="Response_reg"/>
    <property type="match status" value="2"/>
</dbReference>
<dbReference type="InterPro" id="IPR003594">
    <property type="entry name" value="HATPase_dom"/>
</dbReference>
<dbReference type="Pfam" id="PF03705">
    <property type="entry name" value="CheR_N"/>
    <property type="match status" value="1"/>
</dbReference>
<dbReference type="CDD" id="cd00082">
    <property type="entry name" value="HisKA"/>
    <property type="match status" value="1"/>
</dbReference>
<dbReference type="InterPro" id="IPR036890">
    <property type="entry name" value="HATPase_C_sf"/>
</dbReference>
<dbReference type="Pfam" id="PF01339">
    <property type="entry name" value="CheB_methylest"/>
    <property type="match status" value="1"/>
</dbReference>
<feature type="domain" description="CheR-type methyltransferase" evidence="13">
    <location>
        <begin position="210"/>
        <end position="484"/>
    </location>
</feature>
<feature type="domain" description="Response regulatory" evidence="10">
    <location>
        <begin position="1241"/>
        <end position="1355"/>
    </location>
</feature>
<dbReference type="SUPFAM" id="SSF55874">
    <property type="entry name" value="ATPase domain of HSP90 chaperone/DNA topoisomerase II/histidine kinase"/>
    <property type="match status" value="1"/>
</dbReference>
<dbReference type="InterPro" id="IPR035909">
    <property type="entry name" value="CheB_C"/>
</dbReference>
<dbReference type="InterPro" id="IPR000792">
    <property type="entry name" value="Tscrpt_reg_LuxR_C"/>
</dbReference>
<dbReference type="EC" id="2.7.13.3" evidence="2"/>
<evidence type="ECO:0000256" key="6">
    <source>
        <dbReference type="PROSITE-ProRule" id="PRU00169"/>
    </source>
</evidence>
<dbReference type="Pfam" id="PF02518">
    <property type="entry name" value="HATPase_c"/>
    <property type="match status" value="1"/>
</dbReference>
<evidence type="ECO:0000256" key="3">
    <source>
        <dbReference type="ARBA" id="ARBA00022500"/>
    </source>
</evidence>
<dbReference type="SUPFAM" id="SSF46894">
    <property type="entry name" value="C-terminal effector domain of the bipartite response regulators"/>
    <property type="match status" value="1"/>
</dbReference>
<dbReference type="PROSITE" id="PS50110">
    <property type="entry name" value="RESPONSE_REGULATORY"/>
    <property type="match status" value="2"/>
</dbReference>
<dbReference type="PANTHER" id="PTHR24422">
    <property type="entry name" value="CHEMOTAXIS PROTEIN METHYLTRANSFERASE"/>
    <property type="match status" value="1"/>
</dbReference>
<evidence type="ECO:0000256" key="7">
    <source>
        <dbReference type="SAM" id="Coils"/>
    </source>
</evidence>
<feature type="active site" evidence="5">
    <location>
        <position position="150"/>
    </location>
</feature>
<dbReference type="PROSITE" id="PS50122">
    <property type="entry name" value="CHEB"/>
    <property type="match status" value="1"/>
</dbReference>
<dbReference type="SMART" id="SM00387">
    <property type="entry name" value="HATPase_c"/>
    <property type="match status" value="1"/>
</dbReference>
<dbReference type="Pfam" id="PF00196">
    <property type="entry name" value="GerE"/>
    <property type="match status" value="1"/>
</dbReference>
<dbReference type="SUPFAM" id="SSF52738">
    <property type="entry name" value="Methylesterase CheB, C-terminal domain"/>
    <property type="match status" value="1"/>
</dbReference>
<evidence type="ECO:0000256" key="4">
    <source>
        <dbReference type="ARBA" id="ARBA00023125"/>
    </source>
</evidence>
<evidence type="ECO:0000259" key="13">
    <source>
        <dbReference type="PROSITE" id="PS50123"/>
    </source>
</evidence>
<dbReference type="CDD" id="cd06170">
    <property type="entry name" value="LuxR_C_like"/>
    <property type="match status" value="1"/>
</dbReference>
<dbReference type="PROSITE" id="PS50113">
    <property type="entry name" value="PAC"/>
    <property type="match status" value="1"/>
</dbReference>
<feature type="coiled-coil region" evidence="7">
    <location>
        <begin position="647"/>
        <end position="734"/>
    </location>
</feature>
<keyword evidence="3 5" id="KW-0145">Chemotaxis</keyword>
<feature type="active site" evidence="5">
    <location>
        <position position="31"/>
    </location>
</feature>
<dbReference type="PRINTS" id="PR00038">
    <property type="entry name" value="HTHLUXR"/>
</dbReference>
<feature type="domain" description="HTH luxR-type" evidence="8">
    <location>
        <begin position="1371"/>
        <end position="1436"/>
    </location>
</feature>
<feature type="domain" description="Histidine kinase" evidence="9">
    <location>
        <begin position="865"/>
        <end position="1078"/>
    </location>
</feature>
<dbReference type="CDD" id="cd00156">
    <property type="entry name" value="REC"/>
    <property type="match status" value="1"/>
</dbReference>
<dbReference type="PANTHER" id="PTHR24422:SF27">
    <property type="entry name" value="PROTEIN-GLUTAMATE O-METHYLTRANSFERASE"/>
    <property type="match status" value="1"/>
</dbReference>
<sequence length="1441" mass="157553">MSSSRPSSRTPSGLDDLGARSVAGVVAIGASAGGLDACRSLLDAMPSGGGNAYILVQHLDPARESMLVGLLSGHTPMTVIEAADGQRLEPDHLFIIPPGRYIAVNAGTIRLSTPSERDGMRMPYDFLLHSLATEYGPRATAVVLSGTGTDGSLGVRFIREAGGRVYVQDPNEASYEGMPNSVIDSGMADQIMPLSAIGQALHGAPSPAIAQDKEHVSKQAAMEAILTLLRQSTGKDFSLYKQGTLHRRLERRMAMAGIPSSDRARYLGILEENPFELSQLATDILINVTSFFRDPEIFDRLRSTIVPQLIRHHPPELTLRLWVAGCSTGEEAYSLAMLVQECIADAKSEIKLQVFASDADEEAIAFAREGNYPKMIEADVSQERLERFFIAEEYGYRVGPELRASVIFAVQNILTDPPFSNIDLISCRNLLIYLGPEAQAKVIALCHFALNENGILLLGSTETVGSGASRFDIIDKAAKIFRRQGQRGRYGFAINAFDTVRARAQQGQAQFPNRQAALADLSRRTILDAYAPATVLINRKYEYLYSLGPVQRYLRIAPGYPTQDLFTITPRSIHTKLRSALHRALQEKVRTVAAGLYHDADDTLSRYDIVVQPVTSDGEDLFLVSFFDVAREAPATDTTDLPDDPRSRALERELAATRTELQAAIRDLENAAEEQKAINAETLSLNEEYQSANEELLTSKEELQSLNEELTALNIQLQEALERQRATANDLENVLYSTDVATIFLDLELRIRYFTPATRAIFNVLVGDIGRPLGDLNSRVPDSTLLSDAAAVLKGSTSKEREVRTTSGTWYLRRIMPYRTQEGDTEGVVITFADITTQHHATDALDRAKHTAERANAAKSRFLATASHDLRQPLQSLALLQGLLEKSVEGEKAQRLVRSFRDTLGSMSAMLNALLDINQIEAGTVYPRIVTCSVNDVLERLHEEFSYSAIEKDLSLHFVPCTLPIRTDPRLLEQIVRNLLANAVKYTKKGRILLGCRRHGDALAIEVWDSGVGIPSHELQSIFDEYHQAYNETTEDELGLGLGLSIVRRLSLLLGHKVQVRSVPGKGSVFSIHVALGREDPHRDKPAFISESPPPPPVRGTVLVVEDDPKVRSLIEIALRDEQHLVHVAESGETAIELVASGAVVPTLILADNNLPHDKNGIEVTKHLRSILGDDVPAIVLTGDISAETLRLLSAEDCLHMPKPVSLDDLLKAIQLLLRSNAGLDDDRPDAPPPSLSDGPEIFIVDDDRMMREVLRETFEAHQRPVRTFASGEAFLTAFEDKEPGCVLMDVNLPGMSGLKVLETLRGKGITLPIIMITGAGDVSTAVQAMKAGASDFIEKPIGPSDLLASVAAALERNRDVGKRGVWQRLAKDRLAALTGRQREILERVLAGQSSKVIAQDLDLSQRTVEAHRAAIMKRMGAGSLPALARLMAAAEGGGAG</sequence>
<dbReference type="Gene3D" id="3.30.450.20">
    <property type="entry name" value="PAS domain"/>
    <property type="match status" value="1"/>
</dbReference>
<dbReference type="InterPro" id="IPR011006">
    <property type="entry name" value="CheY-like_superfamily"/>
</dbReference>
<organism evidence="14 15">
    <name type="scientific">Shinella lacus</name>
    <dbReference type="NCBI Taxonomy" id="2654216"/>
    <lineage>
        <taxon>Bacteria</taxon>
        <taxon>Pseudomonadati</taxon>
        <taxon>Pseudomonadota</taxon>
        <taxon>Alphaproteobacteria</taxon>
        <taxon>Hyphomicrobiales</taxon>
        <taxon>Rhizobiaceae</taxon>
        <taxon>Shinella</taxon>
    </lineage>
</organism>
<feature type="modified residue" description="4-aspartylphosphate" evidence="6">
    <location>
        <position position="1152"/>
    </location>
</feature>
<dbReference type="Gene3D" id="1.10.287.130">
    <property type="match status" value="1"/>
</dbReference>
<proteinExistence type="predicted"/>
<dbReference type="InterPro" id="IPR022641">
    <property type="entry name" value="CheR_N"/>
</dbReference>
<feature type="modified residue" description="4-aspartylphosphate" evidence="6">
    <location>
        <position position="1290"/>
    </location>
</feature>
<keyword evidence="4" id="KW-0238">DNA-binding</keyword>
<dbReference type="PROSITE" id="PS50043">
    <property type="entry name" value="HTH_LUXR_2"/>
    <property type="match status" value="1"/>
</dbReference>
<dbReference type="InterPro" id="IPR000673">
    <property type="entry name" value="Sig_transdc_resp-reg_Me-estase"/>
</dbReference>
<dbReference type="PROSITE" id="PS50123">
    <property type="entry name" value="CHER"/>
    <property type="match status" value="1"/>
</dbReference>
<evidence type="ECO:0000259" key="9">
    <source>
        <dbReference type="PROSITE" id="PS50109"/>
    </source>
</evidence>
<dbReference type="PROSITE" id="PS00622">
    <property type="entry name" value="HTH_LUXR_1"/>
    <property type="match status" value="1"/>
</dbReference>
<dbReference type="InterPro" id="IPR000780">
    <property type="entry name" value="CheR_MeTrfase"/>
</dbReference>
<dbReference type="SMART" id="SM00388">
    <property type="entry name" value="HisKA"/>
    <property type="match status" value="1"/>
</dbReference>
<comment type="catalytic activity">
    <reaction evidence="1">
        <text>ATP + protein L-histidine = ADP + protein N-phospho-L-histidine.</text>
        <dbReference type="EC" id="2.7.13.3"/>
    </reaction>
</comment>
<evidence type="ECO:0000259" key="8">
    <source>
        <dbReference type="PROSITE" id="PS50043"/>
    </source>
</evidence>
<keyword evidence="7" id="KW-0175">Coiled coil</keyword>
<dbReference type="PRINTS" id="PR00996">
    <property type="entry name" value="CHERMTFRASE"/>
</dbReference>
<dbReference type="Gene3D" id="3.40.50.150">
    <property type="entry name" value="Vaccinia Virus protein VP39"/>
    <property type="match status" value="1"/>
</dbReference>
<dbReference type="Gene3D" id="3.40.50.180">
    <property type="entry name" value="Methylesterase CheB, C-terminal domain"/>
    <property type="match status" value="1"/>
</dbReference>
<keyword evidence="15" id="KW-1185">Reference proteome</keyword>
<protein>
    <recommendedName>
        <fullName evidence="2">histidine kinase</fullName>
        <ecNumber evidence="2">2.7.13.3</ecNumber>
    </recommendedName>
</protein>
<dbReference type="Pfam" id="PF13596">
    <property type="entry name" value="PAS_10"/>
    <property type="match status" value="1"/>
</dbReference>
<evidence type="ECO:0000313" key="14">
    <source>
        <dbReference type="EMBL" id="MCQ4632349.1"/>
    </source>
</evidence>
<dbReference type="SUPFAM" id="SSF55785">
    <property type="entry name" value="PYP-like sensor domain (PAS domain)"/>
    <property type="match status" value="1"/>
</dbReference>
<dbReference type="InterPro" id="IPR035965">
    <property type="entry name" value="PAS-like_dom_sf"/>
</dbReference>
<name>A0ABT1RAX4_9HYPH</name>
<comment type="caution">
    <text evidence="14">The sequence shown here is derived from an EMBL/GenBank/DDBJ whole genome shotgun (WGS) entry which is preliminary data.</text>
</comment>
<dbReference type="SUPFAM" id="SSF47757">
    <property type="entry name" value="Chemotaxis receptor methyltransferase CheR, N-terminal domain"/>
    <property type="match status" value="1"/>
</dbReference>
<evidence type="ECO:0000259" key="10">
    <source>
        <dbReference type="PROSITE" id="PS50110"/>
    </source>
</evidence>
<keyword evidence="6" id="KW-0597">Phosphoprotein</keyword>
<dbReference type="Gene3D" id="3.40.50.2300">
    <property type="match status" value="2"/>
</dbReference>
<dbReference type="Gene3D" id="3.30.565.10">
    <property type="entry name" value="Histidine kinase-like ATPase, C-terminal domain"/>
    <property type="match status" value="1"/>
</dbReference>
<accession>A0ABT1RAX4</accession>
<dbReference type="EMBL" id="WHSB02000007">
    <property type="protein sequence ID" value="MCQ4632349.1"/>
    <property type="molecule type" value="Genomic_DNA"/>
</dbReference>
<dbReference type="RefSeq" id="WP_256118978.1">
    <property type="nucleotide sequence ID" value="NZ_WHSB02000007.1"/>
</dbReference>
<dbReference type="SUPFAM" id="SSF53335">
    <property type="entry name" value="S-adenosyl-L-methionine-dependent methyltransferases"/>
    <property type="match status" value="1"/>
</dbReference>
<feature type="domain" description="PAC" evidence="11">
    <location>
        <begin position="797"/>
        <end position="847"/>
    </location>
</feature>
<evidence type="ECO:0000259" key="12">
    <source>
        <dbReference type="PROSITE" id="PS50122"/>
    </source>
</evidence>
<dbReference type="SMART" id="SM00421">
    <property type="entry name" value="HTH_LUXR"/>
    <property type="match status" value="1"/>
</dbReference>
<evidence type="ECO:0000256" key="1">
    <source>
        <dbReference type="ARBA" id="ARBA00000085"/>
    </source>
</evidence>
<evidence type="ECO:0000313" key="15">
    <source>
        <dbReference type="Proteomes" id="UP000996601"/>
    </source>
</evidence>
<dbReference type="InterPro" id="IPR000700">
    <property type="entry name" value="PAS-assoc_C"/>
</dbReference>
<dbReference type="InterPro" id="IPR001789">
    <property type="entry name" value="Sig_transdc_resp-reg_receiver"/>
</dbReference>
<evidence type="ECO:0000259" key="11">
    <source>
        <dbReference type="PROSITE" id="PS50113"/>
    </source>
</evidence>
<dbReference type="CDD" id="cd16434">
    <property type="entry name" value="CheB-CheR_fusion"/>
    <property type="match status" value="1"/>
</dbReference>
<feature type="active site" evidence="5">
    <location>
        <position position="58"/>
    </location>
</feature>